<dbReference type="HAMAP" id="MF_00796">
    <property type="entry name" value="NTPase_1"/>
    <property type="match status" value="1"/>
</dbReference>
<keyword evidence="2" id="KW-0378">Hydrolase</keyword>
<dbReference type="InterPro" id="IPR004948">
    <property type="entry name" value="Nuc-triphosphatase_THEP1"/>
</dbReference>
<dbReference type="SUPFAM" id="SSF52540">
    <property type="entry name" value="P-loop containing nucleoside triphosphate hydrolases"/>
    <property type="match status" value="1"/>
</dbReference>
<evidence type="ECO:0000313" key="6">
    <source>
        <dbReference type="Proteomes" id="UP000037069"/>
    </source>
</evidence>
<keyword evidence="1" id="KW-0547">Nucleotide-binding</keyword>
<name>A0A0L0BWL5_LUCCU</name>
<sequence>MTERFGLILLTGPPGVGKTTLVRKICEDLRNKHKIVCHGFYTEEVRNPNSRERIGFDVVTLNEKRGHLARSDNTKKIGPFVGKYQVYVKDFEELALPLLCSSTERDLLVIDEVGKMELKSRKFEMAVQNCIMKTFILATVPYELRQPLPLIDTLKNHPKAQIIVVTKENRNSLQDEIVNKILQLIKNK</sequence>
<dbReference type="GO" id="GO:0017111">
    <property type="term" value="F:ribonucleoside triphosphate phosphatase activity"/>
    <property type="evidence" value="ECO:0007669"/>
    <property type="project" value="InterPro"/>
</dbReference>
<dbReference type="AlphaFoldDB" id="A0A0L0BWL5"/>
<comment type="caution">
    <text evidence="5">The sequence shown here is derived from an EMBL/GenBank/DDBJ whole genome shotgun (WGS) entry which is preliminary data.</text>
</comment>
<evidence type="ECO:0000313" key="5">
    <source>
        <dbReference type="EMBL" id="KNC24423.1"/>
    </source>
</evidence>
<dbReference type="InterPro" id="IPR003593">
    <property type="entry name" value="AAA+_ATPase"/>
</dbReference>
<organism evidence="5 6">
    <name type="scientific">Lucilia cuprina</name>
    <name type="common">Green bottle fly</name>
    <name type="synonym">Australian sheep blowfly</name>
    <dbReference type="NCBI Taxonomy" id="7375"/>
    <lineage>
        <taxon>Eukaryota</taxon>
        <taxon>Metazoa</taxon>
        <taxon>Ecdysozoa</taxon>
        <taxon>Arthropoda</taxon>
        <taxon>Hexapoda</taxon>
        <taxon>Insecta</taxon>
        <taxon>Pterygota</taxon>
        <taxon>Neoptera</taxon>
        <taxon>Endopterygota</taxon>
        <taxon>Diptera</taxon>
        <taxon>Brachycera</taxon>
        <taxon>Muscomorpha</taxon>
        <taxon>Oestroidea</taxon>
        <taxon>Calliphoridae</taxon>
        <taxon>Luciliinae</taxon>
        <taxon>Lucilia</taxon>
    </lineage>
</organism>
<gene>
    <name evidence="5" type="ORF">FF38_14176</name>
</gene>
<dbReference type="GO" id="GO:0005524">
    <property type="term" value="F:ATP binding"/>
    <property type="evidence" value="ECO:0007669"/>
    <property type="project" value="UniProtKB-KW"/>
</dbReference>
<reference evidence="5 6" key="1">
    <citation type="journal article" date="2015" name="Nat. Commun.">
        <title>Lucilia cuprina genome unlocks parasitic fly biology to underpin future interventions.</title>
        <authorList>
            <person name="Anstead C.A."/>
            <person name="Korhonen P.K."/>
            <person name="Young N.D."/>
            <person name="Hall R.S."/>
            <person name="Jex A.R."/>
            <person name="Murali S.C."/>
            <person name="Hughes D.S."/>
            <person name="Lee S.F."/>
            <person name="Perry T."/>
            <person name="Stroehlein A.J."/>
            <person name="Ansell B.R."/>
            <person name="Breugelmans B."/>
            <person name="Hofmann A."/>
            <person name="Qu J."/>
            <person name="Dugan S."/>
            <person name="Lee S.L."/>
            <person name="Chao H."/>
            <person name="Dinh H."/>
            <person name="Han Y."/>
            <person name="Doddapaneni H.V."/>
            <person name="Worley K.C."/>
            <person name="Muzny D.M."/>
            <person name="Ioannidis P."/>
            <person name="Waterhouse R.M."/>
            <person name="Zdobnov E.M."/>
            <person name="James P.J."/>
            <person name="Bagnall N.H."/>
            <person name="Kotze A.C."/>
            <person name="Gibbs R.A."/>
            <person name="Richards S."/>
            <person name="Batterham P."/>
            <person name="Gasser R.B."/>
        </authorList>
    </citation>
    <scope>NUCLEOTIDE SEQUENCE [LARGE SCALE GENOMIC DNA]</scope>
    <source>
        <strain evidence="5 6">LS</strain>
        <tissue evidence="5">Full body</tissue>
    </source>
</reference>
<dbReference type="Pfam" id="PF03266">
    <property type="entry name" value="NTPase_1"/>
    <property type="match status" value="1"/>
</dbReference>
<evidence type="ECO:0000256" key="1">
    <source>
        <dbReference type="ARBA" id="ARBA00022741"/>
    </source>
</evidence>
<feature type="domain" description="AAA+ ATPase" evidence="4">
    <location>
        <begin position="4"/>
        <end position="169"/>
    </location>
</feature>
<keyword evidence="3" id="KW-0067">ATP-binding</keyword>
<dbReference type="Gene3D" id="3.40.50.300">
    <property type="entry name" value="P-loop containing nucleotide triphosphate hydrolases"/>
    <property type="match status" value="1"/>
</dbReference>
<dbReference type="PANTHER" id="PTHR43146">
    <property type="entry name" value="CANCER-RELATED NUCLEOSIDE-TRIPHOSPHATASE"/>
    <property type="match status" value="1"/>
</dbReference>
<dbReference type="OrthoDB" id="446244at2759"/>
<dbReference type="EMBL" id="JRES01001238">
    <property type="protein sequence ID" value="KNC24423.1"/>
    <property type="molecule type" value="Genomic_DNA"/>
</dbReference>
<proteinExistence type="inferred from homology"/>
<dbReference type="Proteomes" id="UP000037069">
    <property type="component" value="Unassembled WGS sequence"/>
</dbReference>
<evidence type="ECO:0000259" key="4">
    <source>
        <dbReference type="SMART" id="SM00382"/>
    </source>
</evidence>
<evidence type="ECO:0000256" key="2">
    <source>
        <dbReference type="ARBA" id="ARBA00022801"/>
    </source>
</evidence>
<protein>
    <recommendedName>
        <fullName evidence="4">AAA+ ATPase domain-containing protein</fullName>
    </recommendedName>
</protein>
<dbReference type="InterPro" id="IPR027417">
    <property type="entry name" value="P-loop_NTPase"/>
</dbReference>
<dbReference type="PANTHER" id="PTHR43146:SF1">
    <property type="entry name" value="CANCER-RELATED NUCLEOSIDE-TRIPHOSPHATASE"/>
    <property type="match status" value="1"/>
</dbReference>
<dbReference type="SMART" id="SM00382">
    <property type="entry name" value="AAA"/>
    <property type="match status" value="1"/>
</dbReference>
<dbReference type="STRING" id="7375.A0A0L0BWL5"/>
<dbReference type="OMA" id="VTAVQNC"/>
<keyword evidence="6" id="KW-1185">Reference proteome</keyword>
<evidence type="ECO:0000256" key="3">
    <source>
        <dbReference type="ARBA" id="ARBA00022840"/>
    </source>
</evidence>
<dbReference type="NCBIfam" id="NF010248">
    <property type="entry name" value="PRK13695.1"/>
    <property type="match status" value="1"/>
</dbReference>
<accession>A0A0L0BWL5</accession>